<protein>
    <submittedName>
        <fullName evidence="1">Uncharacterized protein</fullName>
    </submittedName>
</protein>
<organism evidence="1 2">
    <name type="scientific">Petrolisthes manimaculis</name>
    <dbReference type="NCBI Taxonomy" id="1843537"/>
    <lineage>
        <taxon>Eukaryota</taxon>
        <taxon>Metazoa</taxon>
        <taxon>Ecdysozoa</taxon>
        <taxon>Arthropoda</taxon>
        <taxon>Crustacea</taxon>
        <taxon>Multicrustacea</taxon>
        <taxon>Malacostraca</taxon>
        <taxon>Eumalacostraca</taxon>
        <taxon>Eucarida</taxon>
        <taxon>Decapoda</taxon>
        <taxon>Pleocyemata</taxon>
        <taxon>Anomura</taxon>
        <taxon>Galatheoidea</taxon>
        <taxon>Porcellanidae</taxon>
        <taxon>Petrolisthes</taxon>
    </lineage>
</organism>
<dbReference type="Proteomes" id="UP001292094">
    <property type="component" value="Unassembled WGS sequence"/>
</dbReference>
<dbReference type="AlphaFoldDB" id="A0AAE1Q0D8"/>
<dbReference type="EMBL" id="JAWZYT010000953">
    <property type="protein sequence ID" value="KAK4317084.1"/>
    <property type="molecule type" value="Genomic_DNA"/>
</dbReference>
<keyword evidence="2" id="KW-1185">Reference proteome</keyword>
<accession>A0AAE1Q0D8</accession>
<reference evidence="1" key="1">
    <citation type="submission" date="2023-11" db="EMBL/GenBank/DDBJ databases">
        <title>Genome assemblies of two species of porcelain crab, Petrolisthes cinctipes and Petrolisthes manimaculis (Anomura: Porcellanidae).</title>
        <authorList>
            <person name="Angst P."/>
        </authorList>
    </citation>
    <scope>NUCLEOTIDE SEQUENCE</scope>
    <source>
        <strain evidence="1">PB745_02</strain>
        <tissue evidence="1">Gill</tissue>
    </source>
</reference>
<name>A0AAE1Q0D8_9EUCA</name>
<comment type="caution">
    <text evidence="1">The sequence shown here is derived from an EMBL/GenBank/DDBJ whole genome shotgun (WGS) entry which is preliminary data.</text>
</comment>
<sequence length="121" mass="13613">MPRSPPIVRHQVKGPGNTIPDVRDGIDEWNLGMVGVHETLPINCRYMSGSVFRVEQQQAPPINFIHYVKVLDTTISRTLTCPLPVSRYLDVLTPQKELPIDVSQTLHNSTVQVLHITHNTP</sequence>
<proteinExistence type="predicted"/>
<evidence type="ECO:0000313" key="1">
    <source>
        <dbReference type="EMBL" id="KAK4317084.1"/>
    </source>
</evidence>
<gene>
    <name evidence="1" type="ORF">Pmani_011792</name>
</gene>
<evidence type="ECO:0000313" key="2">
    <source>
        <dbReference type="Proteomes" id="UP001292094"/>
    </source>
</evidence>